<accession>A0A922N4W3</accession>
<evidence type="ECO:0000313" key="2">
    <source>
        <dbReference type="EMBL" id="KAI1509032.1"/>
    </source>
</evidence>
<proteinExistence type="predicted"/>
<keyword evidence="3" id="KW-1185">Reference proteome</keyword>
<reference evidence="3" key="1">
    <citation type="journal article" date="2022" name="Microb. Genom.">
        <title>A global pangenome for the wheat fungal pathogen Pyrenophora tritici-repentis and prediction of effector protein structural homology.</title>
        <authorList>
            <person name="Moolhuijzen P.M."/>
            <person name="See P.T."/>
            <person name="Shi G."/>
            <person name="Powell H.R."/>
            <person name="Cockram J."/>
            <person name="Jorgensen L.N."/>
            <person name="Benslimane H."/>
            <person name="Strelkov S.E."/>
            <person name="Turner J."/>
            <person name="Liu Z."/>
            <person name="Moffat C.S."/>
        </authorList>
    </citation>
    <scope>NUCLEOTIDE SEQUENCE [LARGE SCALE GENOMIC DNA]</scope>
</reference>
<dbReference type="EMBL" id="NRDI02000022">
    <property type="protein sequence ID" value="KAI1509032.1"/>
    <property type="molecule type" value="Genomic_DNA"/>
</dbReference>
<protein>
    <submittedName>
        <fullName evidence="2">Uncharacterized protein</fullName>
    </submittedName>
</protein>
<dbReference type="Proteomes" id="UP000249757">
    <property type="component" value="Unassembled WGS sequence"/>
</dbReference>
<feature type="region of interest" description="Disordered" evidence="1">
    <location>
        <begin position="273"/>
        <end position="319"/>
    </location>
</feature>
<gene>
    <name evidence="2" type="ORF">Ptr86124_011988</name>
</gene>
<evidence type="ECO:0000256" key="1">
    <source>
        <dbReference type="SAM" id="MobiDB-lite"/>
    </source>
</evidence>
<feature type="compositionally biased region" description="Basic and acidic residues" evidence="1">
    <location>
        <begin position="296"/>
        <end position="310"/>
    </location>
</feature>
<name>A0A922N4W3_9PLEO</name>
<dbReference type="AlphaFoldDB" id="A0A922N4W3"/>
<organism evidence="2 3">
    <name type="scientific">Pyrenophora tritici-repentis</name>
    <dbReference type="NCBI Taxonomy" id="45151"/>
    <lineage>
        <taxon>Eukaryota</taxon>
        <taxon>Fungi</taxon>
        <taxon>Dikarya</taxon>
        <taxon>Ascomycota</taxon>
        <taxon>Pezizomycotina</taxon>
        <taxon>Dothideomycetes</taxon>
        <taxon>Pleosporomycetidae</taxon>
        <taxon>Pleosporales</taxon>
        <taxon>Pleosporineae</taxon>
        <taxon>Pleosporaceae</taxon>
        <taxon>Pyrenophora</taxon>
    </lineage>
</organism>
<comment type="caution">
    <text evidence="2">The sequence shown here is derived from an EMBL/GenBank/DDBJ whole genome shotgun (WGS) entry which is preliminary data.</text>
</comment>
<evidence type="ECO:0000313" key="3">
    <source>
        <dbReference type="Proteomes" id="UP000249757"/>
    </source>
</evidence>
<sequence length="319" mass="36397">MQPRLFAFAAAFRGPLFTARGSVASLRQPRTTNFVCQRCLRKFSTSPTLRSLGKSSEKAADKERKYPSRLLIYDAGDARTTWISFWKAMALLQFGTTLVFGVPPLWNNENQPDPNVRKMQAVLVGILGTIPTLTLAYLTAPFTHQIFLQIPPSARLSLPALQRHARTLRTHPTATTKLEFVTLRIFPFRKHTTAFLHELRALPPSRFRLANIELPKTKEWRERQREKGRWKRVWEVLNEQRFKFYVKEGRGYTVRTGVPGVWEEVAERIREQSAGMEEGGKGAGARGVKSKTGAGVREKMPALKVGERIKRQTTRVVKR</sequence>
<dbReference type="OrthoDB" id="2386090at2759"/>